<gene>
    <name evidence="4" type="ORF">A3Q56_02817</name>
</gene>
<dbReference type="InterPro" id="IPR013094">
    <property type="entry name" value="AB_hydrolase_3"/>
</dbReference>
<evidence type="ECO:0008006" key="6">
    <source>
        <dbReference type="Google" id="ProtNLM"/>
    </source>
</evidence>
<name>A0A177B711_9BILA</name>
<dbReference type="Gene3D" id="3.40.50.1820">
    <property type="entry name" value="alpha/beta hydrolase"/>
    <property type="match status" value="1"/>
</dbReference>
<proteinExistence type="predicted"/>
<dbReference type="SUPFAM" id="SSF53474">
    <property type="entry name" value="alpha/beta-Hydrolases"/>
    <property type="match status" value="1"/>
</dbReference>
<evidence type="ECO:0000313" key="4">
    <source>
        <dbReference type="EMBL" id="OAF69433.1"/>
    </source>
</evidence>
<keyword evidence="1" id="KW-0472">Membrane</keyword>
<dbReference type="InterPro" id="IPR010468">
    <property type="entry name" value="HSL_N"/>
</dbReference>
<dbReference type="Pfam" id="PF07859">
    <property type="entry name" value="Abhydrolase_3"/>
    <property type="match status" value="1"/>
</dbReference>
<dbReference type="Proteomes" id="UP000078046">
    <property type="component" value="Unassembled WGS sequence"/>
</dbReference>
<dbReference type="InterPro" id="IPR029058">
    <property type="entry name" value="AB_hydrolase_fold"/>
</dbReference>
<keyword evidence="5" id="KW-1185">Reference proteome</keyword>
<feature type="domain" description="Hormone-sensitive lipase N-terminal" evidence="2">
    <location>
        <begin position="134"/>
        <end position="364"/>
    </location>
</feature>
<evidence type="ECO:0000259" key="2">
    <source>
        <dbReference type="Pfam" id="PF06350"/>
    </source>
</evidence>
<dbReference type="EMBL" id="LWCA01000282">
    <property type="protein sequence ID" value="OAF69433.1"/>
    <property type="molecule type" value="Genomic_DNA"/>
</dbReference>
<dbReference type="GO" id="GO:0004806">
    <property type="term" value="F:triacylglycerol lipase activity"/>
    <property type="evidence" value="ECO:0007669"/>
    <property type="project" value="TreeGrafter"/>
</dbReference>
<accession>A0A177B711</accession>
<dbReference type="GO" id="GO:0008203">
    <property type="term" value="P:cholesterol metabolic process"/>
    <property type="evidence" value="ECO:0007669"/>
    <property type="project" value="InterPro"/>
</dbReference>
<feature type="transmembrane region" description="Helical" evidence="1">
    <location>
        <begin position="463"/>
        <end position="485"/>
    </location>
</feature>
<protein>
    <recommendedName>
        <fullName evidence="6">Hormone-sensitive lipase</fullName>
    </recommendedName>
</protein>
<comment type="caution">
    <text evidence="4">The sequence shown here is derived from an EMBL/GenBank/DDBJ whole genome shotgun (WGS) entry which is preliminary data.</text>
</comment>
<dbReference type="PANTHER" id="PTHR23025">
    <property type="entry name" value="TRIACYLGLYCEROL LIPASE"/>
    <property type="match status" value="1"/>
</dbReference>
<dbReference type="Pfam" id="PF06350">
    <property type="entry name" value="HSL_N"/>
    <property type="match status" value="1"/>
</dbReference>
<sequence>MKWLLQIGCVSNFLIKSSHYIVTLIENIRVDNDVRYIDIERYNNNVDVLVLSENVKSKSKNLFEKFKSQALDDTSGSFNFVKYYYQKIINFIRWIFYCDSHNGIYDNKRVLDTLDLLVCVLDKTFFENAQFLKIYSKLYDVDEKTPGNGYRSLNMTLGLIMIHINDCVTEIYQCKSNVCNLKSLLKLGVYTKVVIQLKASVHYLKQFTLYFSPNVEKSESKICLQNETIHINQIMKEIEVISQEKYFGDSIGFQYHPTIINIVRIITFGMAVTAKSFLMKAKHEPSNSVVKWITIFTSFVCARNYRELASNRITTATREGRLDFLLQFWNLYELGVITYTFSCLIIQPKVDKVFEIWYNKISVKTRLISRVLRKGQDRNNVETGHDLSNGLIFHCHGGGFISQSSLSHKVYLCEWSNKVGVPIFSVDYSLAIEKEFPNQIFEVVAAYEWALENKEKLGWNGKILLAVGDSAGANIIFGSIILLILQKKRIPDAIFSHYGVFNINWTPSPSSIFLVHSVYRGSQPFSGYRPKKFCIKFHGSS</sequence>
<evidence type="ECO:0000259" key="3">
    <source>
        <dbReference type="Pfam" id="PF07859"/>
    </source>
</evidence>
<dbReference type="PANTHER" id="PTHR23025:SF3">
    <property type="entry name" value="HORMONE-SENSITIVE LIPASE"/>
    <property type="match status" value="1"/>
</dbReference>
<dbReference type="OrthoDB" id="408631at2759"/>
<dbReference type="GO" id="GO:0019433">
    <property type="term" value="P:triglyceride catabolic process"/>
    <property type="evidence" value="ECO:0007669"/>
    <property type="project" value="TreeGrafter"/>
</dbReference>
<evidence type="ECO:0000256" key="1">
    <source>
        <dbReference type="SAM" id="Phobius"/>
    </source>
</evidence>
<dbReference type="GO" id="GO:0004771">
    <property type="term" value="F:sterol ester esterase activity"/>
    <property type="evidence" value="ECO:0007669"/>
    <property type="project" value="TreeGrafter"/>
</dbReference>
<evidence type="ECO:0000313" key="5">
    <source>
        <dbReference type="Proteomes" id="UP000078046"/>
    </source>
</evidence>
<dbReference type="AlphaFoldDB" id="A0A177B711"/>
<feature type="domain" description="Alpha/beta hydrolase fold-3" evidence="3">
    <location>
        <begin position="393"/>
        <end position="502"/>
    </location>
</feature>
<keyword evidence="1" id="KW-1133">Transmembrane helix</keyword>
<organism evidence="4 5">
    <name type="scientific">Intoshia linei</name>
    <dbReference type="NCBI Taxonomy" id="1819745"/>
    <lineage>
        <taxon>Eukaryota</taxon>
        <taxon>Metazoa</taxon>
        <taxon>Spiralia</taxon>
        <taxon>Lophotrochozoa</taxon>
        <taxon>Mesozoa</taxon>
        <taxon>Orthonectida</taxon>
        <taxon>Rhopaluridae</taxon>
        <taxon>Intoshia</taxon>
    </lineage>
</organism>
<reference evidence="4 5" key="1">
    <citation type="submission" date="2016-04" db="EMBL/GenBank/DDBJ databases">
        <title>The genome of Intoshia linei affirms orthonectids as highly simplified spiralians.</title>
        <authorList>
            <person name="Mikhailov K.V."/>
            <person name="Slusarev G.S."/>
            <person name="Nikitin M.A."/>
            <person name="Logacheva M.D."/>
            <person name="Penin A."/>
            <person name="Aleoshin V."/>
            <person name="Panchin Y.V."/>
        </authorList>
    </citation>
    <scope>NUCLEOTIDE SEQUENCE [LARGE SCALE GENOMIC DNA]</scope>
    <source>
        <strain evidence="4">Intl2013</strain>
        <tissue evidence="4">Whole animal</tissue>
    </source>
</reference>
<dbReference type="GO" id="GO:0005829">
    <property type="term" value="C:cytosol"/>
    <property type="evidence" value="ECO:0007669"/>
    <property type="project" value="TreeGrafter"/>
</dbReference>
<keyword evidence="1" id="KW-0812">Transmembrane</keyword>